<name>A0A151N4L3_ALLMI</name>
<evidence type="ECO:0000313" key="2">
    <source>
        <dbReference type="Proteomes" id="UP000050525"/>
    </source>
</evidence>
<gene>
    <name evidence="1" type="ORF">Y1Q_0022813</name>
</gene>
<sequence>MQVWLTTTGLWQRGTEELLECLCISYLPRLLPIFLLSVSAYLTYLDNKAFKEPQIRNTVPAGSGMSACRKIAKGSLLHTGALSLCKCPCQEWIAV</sequence>
<evidence type="ECO:0000313" key="1">
    <source>
        <dbReference type="EMBL" id="KYO31728.1"/>
    </source>
</evidence>
<keyword evidence="2" id="KW-1185">Reference proteome</keyword>
<organism evidence="1 2">
    <name type="scientific">Alligator mississippiensis</name>
    <name type="common">American alligator</name>
    <dbReference type="NCBI Taxonomy" id="8496"/>
    <lineage>
        <taxon>Eukaryota</taxon>
        <taxon>Metazoa</taxon>
        <taxon>Chordata</taxon>
        <taxon>Craniata</taxon>
        <taxon>Vertebrata</taxon>
        <taxon>Euteleostomi</taxon>
        <taxon>Archelosauria</taxon>
        <taxon>Archosauria</taxon>
        <taxon>Crocodylia</taxon>
        <taxon>Alligatoridae</taxon>
        <taxon>Alligatorinae</taxon>
        <taxon>Alligator</taxon>
    </lineage>
</organism>
<comment type="caution">
    <text evidence="1">The sequence shown here is derived from an EMBL/GenBank/DDBJ whole genome shotgun (WGS) entry which is preliminary data.</text>
</comment>
<proteinExistence type="predicted"/>
<protein>
    <submittedName>
        <fullName evidence="1">Uncharacterized protein</fullName>
    </submittedName>
</protein>
<accession>A0A151N4L3</accession>
<dbReference type="Proteomes" id="UP000050525">
    <property type="component" value="Unassembled WGS sequence"/>
</dbReference>
<dbReference type="AlphaFoldDB" id="A0A151N4L3"/>
<reference evidence="1 2" key="1">
    <citation type="journal article" date="2012" name="Genome Biol.">
        <title>Sequencing three crocodilian genomes to illuminate the evolution of archosaurs and amniotes.</title>
        <authorList>
            <person name="St John J.A."/>
            <person name="Braun E.L."/>
            <person name="Isberg S.R."/>
            <person name="Miles L.G."/>
            <person name="Chong A.Y."/>
            <person name="Gongora J."/>
            <person name="Dalzell P."/>
            <person name="Moran C."/>
            <person name="Bed'hom B."/>
            <person name="Abzhanov A."/>
            <person name="Burgess S.C."/>
            <person name="Cooksey A.M."/>
            <person name="Castoe T.A."/>
            <person name="Crawford N.G."/>
            <person name="Densmore L.D."/>
            <person name="Drew J.C."/>
            <person name="Edwards S.V."/>
            <person name="Faircloth B.C."/>
            <person name="Fujita M.K."/>
            <person name="Greenwold M.J."/>
            <person name="Hoffmann F.G."/>
            <person name="Howard J.M."/>
            <person name="Iguchi T."/>
            <person name="Janes D.E."/>
            <person name="Khan S.Y."/>
            <person name="Kohno S."/>
            <person name="de Koning A.J."/>
            <person name="Lance S.L."/>
            <person name="McCarthy F.M."/>
            <person name="McCormack J.E."/>
            <person name="Merchant M.E."/>
            <person name="Peterson D.G."/>
            <person name="Pollock D.D."/>
            <person name="Pourmand N."/>
            <person name="Raney B.J."/>
            <person name="Roessler K.A."/>
            <person name="Sanford J.R."/>
            <person name="Sawyer R.H."/>
            <person name="Schmidt C.J."/>
            <person name="Triplett E.W."/>
            <person name="Tuberville T.D."/>
            <person name="Venegas-Anaya M."/>
            <person name="Howard J.T."/>
            <person name="Jarvis E.D."/>
            <person name="Guillette L.J.Jr."/>
            <person name="Glenn T.C."/>
            <person name="Green R.E."/>
            <person name="Ray D.A."/>
        </authorList>
    </citation>
    <scope>NUCLEOTIDE SEQUENCE [LARGE SCALE GENOMIC DNA]</scope>
    <source>
        <strain evidence="1">KSC_2009_1</strain>
    </source>
</reference>
<dbReference type="EMBL" id="AKHW03004053">
    <property type="protein sequence ID" value="KYO31728.1"/>
    <property type="molecule type" value="Genomic_DNA"/>
</dbReference>